<feature type="region of interest" description="Disordered" evidence="1">
    <location>
        <begin position="558"/>
        <end position="614"/>
    </location>
</feature>
<gene>
    <name evidence="4" type="ORF">SLS58_006658</name>
</gene>
<evidence type="ECO:0000313" key="4">
    <source>
        <dbReference type="EMBL" id="KAL1640835.1"/>
    </source>
</evidence>
<proteinExistence type="predicted"/>
<protein>
    <submittedName>
        <fullName evidence="4">Uncharacterized protein</fullName>
    </submittedName>
</protein>
<feature type="signal peptide" evidence="3">
    <location>
        <begin position="1"/>
        <end position="26"/>
    </location>
</feature>
<dbReference type="Proteomes" id="UP001521184">
    <property type="component" value="Unassembled WGS sequence"/>
</dbReference>
<feature type="chain" id="PRO_5046499408" evidence="3">
    <location>
        <begin position="27"/>
        <end position="641"/>
    </location>
</feature>
<accession>A0ABR3TMT7</accession>
<evidence type="ECO:0000256" key="2">
    <source>
        <dbReference type="SAM" id="Phobius"/>
    </source>
</evidence>
<evidence type="ECO:0000313" key="5">
    <source>
        <dbReference type="Proteomes" id="UP001521184"/>
    </source>
</evidence>
<dbReference type="EMBL" id="JAKEKT020000046">
    <property type="protein sequence ID" value="KAL1640835.1"/>
    <property type="molecule type" value="Genomic_DNA"/>
</dbReference>
<name>A0ABR3TMT7_9PEZI</name>
<comment type="caution">
    <text evidence="4">The sequence shown here is derived from an EMBL/GenBank/DDBJ whole genome shotgun (WGS) entry which is preliminary data.</text>
</comment>
<keyword evidence="2" id="KW-0472">Membrane</keyword>
<sequence length="641" mass="66245">MRSLSHPLAWMAFLLLLLFGVQVVHAGDAESSDTCMDAWADACQWPAVQFNYVRCCPHDHPICATVRGRRDCYTLDEVNGAGVVARDDGYPYSSITLDFGDATTSTTPEEYSYAAPSSSVAVAPGPWSSVHLSTITADSPTTTSTTTKSIPLWSSVPPSDLDIHSIESDPVVTPPSTSVSTYVSVVEGISVVAPPDPTGGTVPALNTPVSRRDLPSTTPSIFTLSQLPSIPLTTKSGTWVTIAWGTASNIPTHSVVISSTLESRPRWSVVTRPTVSSPAARDISEAIYGRAVDSTTSTDVIVVSGHYTSSVASTTTTTEVTATYLGPAYTEPAYTETYSPDPVFSLATSNVAPPAATLAAQKLTAVEDSLITFLPLSRITDGSGLFPPSSSSSSATLAARELTSISIAESDVTTITVTNSGTTYPLALITNSAALIPSSCQNIVTATSSTGAPLYYTFVERGCTGGPNATISSTSTTTSTSHIVISSFKKAGVAAVETSMSSELEETTVSITTTGTCGSAGTVTVTVQATPSTSTITAWYTTKLMDSSTASSLVVSSSKAPTSSSESLDPSSSVDAVDTDMSSTMLSSSSHSVATPSSTPLTPTTPNTPGTPTPTVFNGGAGVVQVSYGMLTILFAFLLLQ</sequence>
<keyword evidence="2" id="KW-1133">Transmembrane helix</keyword>
<keyword evidence="2" id="KW-0812">Transmembrane</keyword>
<keyword evidence="3" id="KW-0732">Signal</keyword>
<keyword evidence="5" id="KW-1185">Reference proteome</keyword>
<feature type="transmembrane region" description="Helical" evidence="2">
    <location>
        <begin position="616"/>
        <end position="640"/>
    </location>
</feature>
<organism evidence="4 5">
    <name type="scientific">Diplodia intermedia</name>
    <dbReference type="NCBI Taxonomy" id="856260"/>
    <lineage>
        <taxon>Eukaryota</taxon>
        <taxon>Fungi</taxon>
        <taxon>Dikarya</taxon>
        <taxon>Ascomycota</taxon>
        <taxon>Pezizomycotina</taxon>
        <taxon>Dothideomycetes</taxon>
        <taxon>Dothideomycetes incertae sedis</taxon>
        <taxon>Botryosphaeriales</taxon>
        <taxon>Botryosphaeriaceae</taxon>
        <taxon>Diplodia</taxon>
    </lineage>
</organism>
<evidence type="ECO:0000256" key="3">
    <source>
        <dbReference type="SAM" id="SignalP"/>
    </source>
</evidence>
<reference evidence="4 5" key="1">
    <citation type="journal article" date="2023" name="Plant Dis.">
        <title>First Report of Diplodia intermedia Causing Canker and Dieback Diseases on Apple Trees in Canada.</title>
        <authorList>
            <person name="Ellouze W."/>
            <person name="Ilyukhin E."/>
            <person name="Sulman M."/>
            <person name="Ali S."/>
        </authorList>
    </citation>
    <scope>NUCLEOTIDE SEQUENCE [LARGE SCALE GENOMIC DNA]</scope>
    <source>
        <strain evidence="4 5">M45-28</strain>
    </source>
</reference>
<evidence type="ECO:0000256" key="1">
    <source>
        <dbReference type="SAM" id="MobiDB-lite"/>
    </source>
</evidence>